<evidence type="ECO:0000256" key="14">
    <source>
        <dbReference type="SAM" id="MobiDB-lite"/>
    </source>
</evidence>
<dbReference type="SUPFAM" id="SSF51735">
    <property type="entry name" value="NAD(P)-binding Rossmann-fold domains"/>
    <property type="match status" value="1"/>
</dbReference>
<comment type="function">
    <text evidence="13">Catalyzes the conversion of 4-hydroxy-tetrahydrodipicolinate (HTPA) to tetrahydrodipicolinate.</text>
</comment>
<keyword evidence="18" id="KW-1185">Reference proteome</keyword>
<dbReference type="PIRSF" id="PIRSF000161">
    <property type="entry name" value="DHPR"/>
    <property type="match status" value="1"/>
</dbReference>
<dbReference type="InterPro" id="IPR022664">
    <property type="entry name" value="DapB_N_CS"/>
</dbReference>
<dbReference type="HOGENOM" id="CLU_047479_2_1_5"/>
<dbReference type="GO" id="GO:0008839">
    <property type="term" value="F:4-hydroxy-tetrahydrodipicolinate reductase"/>
    <property type="evidence" value="ECO:0007669"/>
    <property type="project" value="UniProtKB-UniRule"/>
</dbReference>
<feature type="binding site" evidence="13">
    <location>
        <begin position="125"/>
        <end position="127"/>
    </location>
    <ligand>
        <name>NAD(+)</name>
        <dbReference type="ChEBI" id="CHEBI:57540"/>
    </ligand>
</feature>
<gene>
    <name evidence="13" type="primary">dapB</name>
    <name evidence="17" type="ORF">JCM7686_3447</name>
</gene>
<evidence type="ECO:0000259" key="16">
    <source>
        <dbReference type="Pfam" id="PF05173"/>
    </source>
</evidence>
<comment type="subunit">
    <text evidence="13">Homotetramer.</text>
</comment>
<evidence type="ECO:0000256" key="1">
    <source>
        <dbReference type="ARBA" id="ARBA00006642"/>
    </source>
</evidence>
<dbReference type="Gene3D" id="3.40.50.720">
    <property type="entry name" value="NAD(P)-binding Rossmann-like Domain"/>
    <property type="match status" value="1"/>
</dbReference>
<dbReference type="InterPro" id="IPR022663">
    <property type="entry name" value="DapB_C"/>
</dbReference>
<comment type="similarity">
    <text evidence="1 13">Belongs to the DapB family.</text>
</comment>
<dbReference type="AlphaFoldDB" id="S5XYV4"/>
<evidence type="ECO:0000259" key="15">
    <source>
        <dbReference type="Pfam" id="PF01113"/>
    </source>
</evidence>
<dbReference type="SUPFAM" id="SSF55347">
    <property type="entry name" value="Glyceraldehyde-3-phosphate dehydrogenase-like, C-terminal domain"/>
    <property type="match status" value="1"/>
</dbReference>
<keyword evidence="8 13" id="KW-0457">Lysine biosynthesis</keyword>
<evidence type="ECO:0000256" key="11">
    <source>
        <dbReference type="ARBA" id="ARBA00049080"/>
    </source>
</evidence>
<feature type="binding site" evidence="13">
    <location>
        <position position="61"/>
    </location>
    <ligand>
        <name>NAD(+)</name>
        <dbReference type="ChEBI" id="CHEBI:57540"/>
    </ligand>
</feature>
<feature type="binding site" evidence="13">
    <location>
        <begin position="192"/>
        <end position="193"/>
    </location>
    <ligand>
        <name>(S)-2,3,4,5-tetrahydrodipicolinate</name>
        <dbReference type="ChEBI" id="CHEBI:16845"/>
    </ligand>
</feature>
<keyword evidence="4 13" id="KW-0521">NADP</keyword>
<dbReference type="CDD" id="cd02274">
    <property type="entry name" value="DHDPR_N"/>
    <property type="match status" value="1"/>
</dbReference>
<proteinExistence type="inferred from homology"/>
<name>S5XYV4_PARAH</name>
<evidence type="ECO:0000256" key="7">
    <source>
        <dbReference type="ARBA" id="ARBA00023027"/>
    </source>
</evidence>
<accession>S5XYV4</accession>
<evidence type="ECO:0000256" key="3">
    <source>
        <dbReference type="ARBA" id="ARBA00022605"/>
    </source>
</evidence>
<feature type="compositionally biased region" description="Basic and acidic residues" evidence="14">
    <location>
        <begin position="14"/>
        <end position="25"/>
    </location>
</feature>
<keyword evidence="5 13" id="KW-0220">Diaminopimelate biosynthesis</keyword>
<evidence type="ECO:0000256" key="4">
    <source>
        <dbReference type="ARBA" id="ARBA00022857"/>
    </source>
</evidence>
<evidence type="ECO:0000256" key="13">
    <source>
        <dbReference type="HAMAP-Rule" id="MF_00102"/>
    </source>
</evidence>
<keyword evidence="7 13" id="KW-0520">NAD</keyword>
<dbReference type="GO" id="GO:0051287">
    <property type="term" value="F:NAD binding"/>
    <property type="evidence" value="ECO:0007669"/>
    <property type="project" value="UniProtKB-UniRule"/>
</dbReference>
<dbReference type="GO" id="GO:0050661">
    <property type="term" value="F:NADP binding"/>
    <property type="evidence" value="ECO:0007669"/>
    <property type="project" value="UniProtKB-UniRule"/>
</dbReference>
<dbReference type="HAMAP" id="MF_00102">
    <property type="entry name" value="DapB"/>
    <property type="match status" value="1"/>
</dbReference>
<feature type="active site" description="Proton donor" evidence="13">
    <location>
        <position position="186"/>
    </location>
</feature>
<feature type="binding site" evidence="13">
    <location>
        <position position="183"/>
    </location>
    <ligand>
        <name>(S)-2,3,4,5-tetrahydrodipicolinate</name>
        <dbReference type="ChEBI" id="CHEBI:16845"/>
    </ligand>
</feature>
<dbReference type="GO" id="GO:0009089">
    <property type="term" value="P:lysine biosynthetic process via diaminopimelate"/>
    <property type="evidence" value="ECO:0007669"/>
    <property type="project" value="UniProtKB-UniRule"/>
</dbReference>
<evidence type="ECO:0000256" key="8">
    <source>
        <dbReference type="ARBA" id="ARBA00023154"/>
    </source>
</evidence>
<dbReference type="STRING" id="1367847.JCM7686_3447"/>
<keyword evidence="3 13" id="KW-0028">Amino-acid biosynthesis</keyword>
<comment type="catalytic activity">
    <reaction evidence="11 13">
        <text>(S)-2,3,4,5-tetrahydrodipicolinate + NADP(+) + H2O = (2S,4S)-4-hydroxy-2,3,4,5-tetrahydrodipicolinate + NADPH + H(+)</text>
        <dbReference type="Rhea" id="RHEA:35331"/>
        <dbReference type="ChEBI" id="CHEBI:15377"/>
        <dbReference type="ChEBI" id="CHEBI:15378"/>
        <dbReference type="ChEBI" id="CHEBI:16845"/>
        <dbReference type="ChEBI" id="CHEBI:57783"/>
        <dbReference type="ChEBI" id="CHEBI:58349"/>
        <dbReference type="ChEBI" id="CHEBI:67139"/>
        <dbReference type="EC" id="1.17.1.8"/>
    </reaction>
</comment>
<dbReference type="InterPro" id="IPR000846">
    <property type="entry name" value="DapB_N"/>
</dbReference>
<feature type="binding site" evidence="13">
    <location>
        <begin position="149"/>
        <end position="152"/>
    </location>
    <ligand>
        <name>NAD(+)</name>
        <dbReference type="ChEBI" id="CHEBI:57540"/>
    </ligand>
</feature>
<dbReference type="EC" id="1.17.1.8" evidence="10 13"/>
<evidence type="ECO:0000256" key="6">
    <source>
        <dbReference type="ARBA" id="ARBA00023002"/>
    </source>
</evidence>
<dbReference type="Proteomes" id="UP000015480">
    <property type="component" value="Chromosome"/>
</dbReference>
<evidence type="ECO:0000256" key="2">
    <source>
        <dbReference type="ARBA" id="ARBA00022490"/>
    </source>
</evidence>
<dbReference type="PANTHER" id="PTHR20836:SF0">
    <property type="entry name" value="4-HYDROXY-TETRAHYDRODIPICOLINATE REDUCTASE 1, CHLOROPLASTIC-RELATED"/>
    <property type="match status" value="1"/>
</dbReference>
<comment type="subcellular location">
    <subcellularLocation>
        <location evidence="13">Cytoplasm</location>
    </subcellularLocation>
</comment>
<comment type="caution">
    <text evidence="13">Was originally thought to be a dihydrodipicolinate reductase (DHDPR), catalyzing the conversion of dihydrodipicolinate to tetrahydrodipicolinate. However, it was shown in E.coli that the substrate of the enzymatic reaction is not dihydrodipicolinate (DHDP) but in fact (2S,4S)-4-hydroxy-2,3,4,5-tetrahydrodipicolinic acid (HTPA), the product released by the DapA-catalyzed reaction.</text>
</comment>
<sequence length="293" mass="30741">MCPHLGGRGLARNGLERGETSEDAKMDKPGIVITGASGRMGRMLIAQVLDSDKMALVGALERPGSEWVGRDVGELVGRPATGVLVSDDPVATIAKAQAVIDFTTPEATLAFAELAAQARAVHVIGTTGFDADQIARLKPAARHAPIIRAGNMSLGVNLLTALARKVAAALDEDWDIEVVEAHHRHKVDAPSGTALMLGAAAAEGRGETLETLRTPAREGITGARTRGTIGFSAIRGGDVVGEHDLIFAADGERVVLRHLATDRRIFARGALKAALWGQDKGPGEYDMMDVLGL</sequence>
<keyword evidence="6 13" id="KW-0560">Oxidoreductase</keyword>
<dbReference type="PATRIC" id="fig|1367847.3.peg.3479"/>
<feature type="domain" description="Dihydrodipicolinate reductase C-terminal" evidence="16">
    <location>
        <begin position="155"/>
        <end position="291"/>
    </location>
</feature>
<dbReference type="NCBIfam" id="TIGR00036">
    <property type="entry name" value="dapB"/>
    <property type="match status" value="1"/>
</dbReference>
<dbReference type="GO" id="GO:0019877">
    <property type="term" value="P:diaminopimelate biosynthetic process"/>
    <property type="evidence" value="ECO:0007669"/>
    <property type="project" value="UniProtKB-UniRule"/>
</dbReference>
<dbReference type="eggNOG" id="COG0289">
    <property type="taxonomic scope" value="Bacteria"/>
</dbReference>
<keyword evidence="2 13" id="KW-0963">Cytoplasm</keyword>
<dbReference type="GO" id="GO:0016726">
    <property type="term" value="F:oxidoreductase activity, acting on CH or CH2 groups, NAD or NADP as acceptor"/>
    <property type="evidence" value="ECO:0007669"/>
    <property type="project" value="UniProtKB-UniRule"/>
</dbReference>
<dbReference type="FunFam" id="3.30.360.10:FF:000004">
    <property type="entry name" value="4-hydroxy-tetrahydrodipicolinate reductase"/>
    <property type="match status" value="1"/>
</dbReference>
<feature type="region of interest" description="Disordered" evidence="14">
    <location>
        <begin position="1"/>
        <end position="25"/>
    </location>
</feature>
<dbReference type="PANTHER" id="PTHR20836">
    <property type="entry name" value="DIHYDRODIPICOLINATE REDUCTASE"/>
    <property type="match status" value="1"/>
</dbReference>
<feature type="active site" description="Proton donor/acceptor" evidence="13">
    <location>
        <position position="182"/>
    </location>
</feature>
<dbReference type="EMBL" id="CP006650">
    <property type="protein sequence ID" value="AGT10482.1"/>
    <property type="molecule type" value="Genomic_DNA"/>
</dbReference>
<dbReference type="InterPro" id="IPR036291">
    <property type="entry name" value="NAD(P)-bd_dom_sf"/>
</dbReference>
<organism evidence="17 18">
    <name type="scientific">Paracoccus aminophilus JCM 7686</name>
    <dbReference type="NCBI Taxonomy" id="1367847"/>
    <lineage>
        <taxon>Bacteria</taxon>
        <taxon>Pseudomonadati</taxon>
        <taxon>Pseudomonadota</taxon>
        <taxon>Alphaproteobacteria</taxon>
        <taxon>Rhodobacterales</taxon>
        <taxon>Paracoccaceae</taxon>
        <taxon>Paracoccus</taxon>
    </lineage>
</organism>
<evidence type="ECO:0000256" key="5">
    <source>
        <dbReference type="ARBA" id="ARBA00022915"/>
    </source>
</evidence>
<evidence type="ECO:0000313" key="18">
    <source>
        <dbReference type="Proteomes" id="UP000015480"/>
    </source>
</evidence>
<feature type="binding site" evidence="13">
    <location>
        <position position="62"/>
    </location>
    <ligand>
        <name>NADP(+)</name>
        <dbReference type="ChEBI" id="CHEBI:58349"/>
    </ligand>
</feature>
<evidence type="ECO:0000313" key="17">
    <source>
        <dbReference type="EMBL" id="AGT10482.1"/>
    </source>
</evidence>
<dbReference type="InterPro" id="IPR023940">
    <property type="entry name" value="DHDPR_bac"/>
</dbReference>
<reference evidence="17 18" key="1">
    <citation type="journal article" date="2014" name="BMC Genomics">
        <title>Architecture and functions of a multipartite genome of the methylotrophic bacterium Paracoccus aminophilus JCM 7686, containing primary and secondary chromids.</title>
        <authorList>
            <person name="Dziewit L."/>
            <person name="Czarnecki J."/>
            <person name="Wibberg D."/>
            <person name="Radlinska M."/>
            <person name="Mrozek P."/>
            <person name="Szymczak M."/>
            <person name="Schluter A."/>
            <person name="Puhler A."/>
            <person name="Bartosik D."/>
        </authorList>
    </citation>
    <scope>NUCLEOTIDE SEQUENCE [LARGE SCALE GENOMIC DNA]</scope>
    <source>
        <strain evidence="17">JCM 7686</strain>
    </source>
</reference>
<evidence type="ECO:0000256" key="10">
    <source>
        <dbReference type="ARBA" id="ARBA00038983"/>
    </source>
</evidence>
<dbReference type="PROSITE" id="PS01298">
    <property type="entry name" value="DAPB"/>
    <property type="match status" value="1"/>
</dbReference>
<comment type="catalytic activity">
    <reaction evidence="12 13">
        <text>(S)-2,3,4,5-tetrahydrodipicolinate + NAD(+) + H2O = (2S,4S)-4-hydroxy-2,3,4,5-tetrahydrodipicolinate + NADH + H(+)</text>
        <dbReference type="Rhea" id="RHEA:35323"/>
        <dbReference type="ChEBI" id="CHEBI:15377"/>
        <dbReference type="ChEBI" id="CHEBI:15378"/>
        <dbReference type="ChEBI" id="CHEBI:16845"/>
        <dbReference type="ChEBI" id="CHEBI:57540"/>
        <dbReference type="ChEBI" id="CHEBI:57945"/>
        <dbReference type="ChEBI" id="CHEBI:67139"/>
        <dbReference type="EC" id="1.17.1.8"/>
    </reaction>
</comment>
<dbReference type="Pfam" id="PF01113">
    <property type="entry name" value="DapB_N"/>
    <property type="match status" value="1"/>
</dbReference>
<comment type="pathway">
    <text evidence="9 13">Amino-acid biosynthesis; L-lysine biosynthesis via DAP pathway; (S)-tetrahydrodipicolinate from L-aspartate: step 4/4.</text>
</comment>
<dbReference type="Gene3D" id="3.30.360.10">
    <property type="entry name" value="Dihydrodipicolinate Reductase, domain 2"/>
    <property type="match status" value="1"/>
</dbReference>
<dbReference type="Pfam" id="PF05173">
    <property type="entry name" value="DapB_C"/>
    <property type="match status" value="1"/>
</dbReference>
<evidence type="ECO:0000256" key="9">
    <source>
        <dbReference type="ARBA" id="ARBA00037922"/>
    </source>
</evidence>
<protein>
    <recommendedName>
        <fullName evidence="10 13">4-hydroxy-tetrahydrodipicolinate reductase</fullName>
        <shortName evidence="13">HTPA reductase</shortName>
        <ecNumber evidence="10 13">1.17.1.8</ecNumber>
    </recommendedName>
</protein>
<dbReference type="UniPathway" id="UPA00034">
    <property type="reaction ID" value="UER00018"/>
</dbReference>
<feature type="binding site" evidence="13">
    <location>
        <begin position="35"/>
        <end position="40"/>
    </location>
    <ligand>
        <name>NAD(+)</name>
        <dbReference type="ChEBI" id="CHEBI:57540"/>
    </ligand>
</feature>
<dbReference type="KEGG" id="pami:JCM7686_3447"/>
<dbReference type="GO" id="GO:0005829">
    <property type="term" value="C:cytosol"/>
    <property type="evidence" value="ECO:0007669"/>
    <property type="project" value="TreeGrafter"/>
</dbReference>
<feature type="domain" description="Dihydrodipicolinate reductase N-terminal" evidence="15">
    <location>
        <begin position="31"/>
        <end position="152"/>
    </location>
</feature>
<evidence type="ECO:0000256" key="12">
    <source>
        <dbReference type="ARBA" id="ARBA00049396"/>
    </source>
</evidence>